<reference evidence="2 3" key="1">
    <citation type="submission" date="2024-04" db="EMBL/GenBank/DDBJ databases">
        <title>WGS of bacteria from Torrens River.</title>
        <authorList>
            <person name="Wyrsch E.R."/>
            <person name="Drigo B."/>
        </authorList>
    </citation>
    <scope>NUCLEOTIDE SEQUENCE [LARGE SCALE GENOMIC DNA]</scope>
    <source>
        <strain evidence="2 3">TWI391</strain>
    </source>
</reference>
<keyword evidence="1" id="KW-0732">Signal</keyword>
<evidence type="ECO:0008006" key="4">
    <source>
        <dbReference type="Google" id="ProtNLM"/>
    </source>
</evidence>
<keyword evidence="3" id="KW-1185">Reference proteome</keyword>
<organism evidence="2 3">
    <name type="scientific">Sphingobacterium kitahiroshimense</name>
    <dbReference type="NCBI Taxonomy" id="470446"/>
    <lineage>
        <taxon>Bacteria</taxon>
        <taxon>Pseudomonadati</taxon>
        <taxon>Bacteroidota</taxon>
        <taxon>Sphingobacteriia</taxon>
        <taxon>Sphingobacteriales</taxon>
        <taxon>Sphingobacteriaceae</taxon>
        <taxon>Sphingobacterium</taxon>
    </lineage>
</organism>
<dbReference type="Proteomes" id="UP001409291">
    <property type="component" value="Unassembled WGS sequence"/>
</dbReference>
<comment type="caution">
    <text evidence="2">The sequence shown here is derived from an EMBL/GenBank/DDBJ whole genome shotgun (WGS) entry which is preliminary data.</text>
</comment>
<dbReference type="EMBL" id="JBDJNQ010000013">
    <property type="protein sequence ID" value="MEN5379968.1"/>
    <property type="molecule type" value="Genomic_DNA"/>
</dbReference>
<feature type="chain" id="PRO_5047378503" description="DUF3857 domain-containing protein" evidence="1">
    <location>
        <begin position="25"/>
        <end position="407"/>
    </location>
</feature>
<name>A0ABV0C1A3_9SPHI</name>
<feature type="signal peptide" evidence="1">
    <location>
        <begin position="1"/>
        <end position="24"/>
    </location>
</feature>
<evidence type="ECO:0000256" key="1">
    <source>
        <dbReference type="SAM" id="SignalP"/>
    </source>
</evidence>
<sequence length="407" mass="47411">MITAYMKYYQILLLMLVCSFTARSQQLTTSPLDSTLLYPKQYGTFENYEFILNGARIEKEELLKYPEATFGGVFDYSGVSKSKYQGVLYLHTPWYPPSPAYQYADDPAYFINNIQVSPYAIRSTLVEEYTAIRRSEQDTLIDGIVYQGSIHVETDEDFFSSRMTISEIVKKYTDLPLKNVTVHWRSRYWEPSDPGVIIQDHFPLYYINPKGLLEVKVDRIRFAEGERYFVHLVDQGYRYSNLTRKGWRTPQKNFVVFYHPRDFDPKAPCYIADFDIAGKDIRSRAQGEPEPSLGEAAYLKKLSAYMGLSADQSQAETTRDSIMVQFIVLYEGQITGLESSSPQKPVHAKFLQAIKQHSCVWTAAWENRKTLLFRRKMAIFYNKDKKGNIRSLDRLEYRYDDEPNTIR</sequence>
<proteinExistence type="predicted"/>
<protein>
    <recommendedName>
        <fullName evidence="4">DUF3857 domain-containing protein</fullName>
    </recommendedName>
</protein>
<gene>
    <name evidence="2" type="ORF">ABE541_22060</name>
</gene>
<accession>A0ABV0C1A3</accession>
<evidence type="ECO:0000313" key="2">
    <source>
        <dbReference type="EMBL" id="MEN5379968.1"/>
    </source>
</evidence>
<dbReference type="RefSeq" id="WP_346582827.1">
    <property type="nucleotide sequence ID" value="NZ_JBDJNQ010000013.1"/>
</dbReference>
<evidence type="ECO:0000313" key="3">
    <source>
        <dbReference type="Proteomes" id="UP001409291"/>
    </source>
</evidence>